<proteinExistence type="predicted"/>
<accession>A0A0D2SX92</accession>
<dbReference type="Proteomes" id="UP000032304">
    <property type="component" value="Chromosome 8"/>
</dbReference>
<dbReference type="AlphaFoldDB" id="A0A0D2SX92"/>
<name>A0A0D2SX92_GOSRA</name>
<dbReference type="Gramene" id="KJB48759">
    <property type="protein sequence ID" value="KJB48759"/>
    <property type="gene ID" value="B456_008G085500"/>
</dbReference>
<keyword evidence="2" id="KW-1185">Reference proteome</keyword>
<protein>
    <submittedName>
        <fullName evidence="1">Uncharacterized protein</fullName>
    </submittedName>
</protein>
<dbReference type="OMA" id="LHHRMHR"/>
<evidence type="ECO:0000313" key="1">
    <source>
        <dbReference type="EMBL" id="KJB48759.1"/>
    </source>
</evidence>
<reference evidence="1 2" key="1">
    <citation type="journal article" date="2012" name="Nature">
        <title>Repeated polyploidization of Gossypium genomes and the evolution of spinnable cotton fibres.</title>
        <authorList>
            <person name="Paterson A.H."/>
            <person name="Wendel J.F."/>
            <person name="Gundlach H."/>
            <person name="Guo H."/>
            <person name="Jenkins J."/>
            <person name="Jin D."/>
            <person name="Llewellyn D."/>
            <person name="Showmaker K.C."/>
            <person name="Shu S."/>
            <person name="Udall J."/>
            <person name="Yoo M.J."/>
            <person name="Byers R."/>
            <person name="Chen W."/>
            <person name="Doron-Faigenboim A."/>
            <person name="Duke M.V."/>
            <person name="Gong L."/>
            <person name="Grimwood J."/>
            <person name="Grover C."/>
            <person name="Grupp K."/>
            <person name="Hu G."/>
            <person name="Lee T.H."/>
            <person name="Li J."/>
            <person name="Lin L."/>
            <person name="Liu T."/>
            <person name="Marler B.S."/>
            <person name="Page J.T."/>
            <person name="Roberts A.W."/>
            <person name="Romanel E."/>
            <person name="Sanders W.S."/>
            <person name="Szadkowski E."/>
            <person name="Tan X."/>
            <person name="Tang H."/>
            <person name="Xu C."/>
            <person name="Wang J."/>
            <person name="Wang Z."/>
            <person name="Zhang D."/>
            <person name="Zhang L."/>
            <person name="Ashrafi H."/>
            <person name="Bedon F."/>
            <person name="Bowers J.E."/>
            <person name="Brubaker C.L."/>
            <person name="Chee P.W."/>
            <person name="Das S."/>
            <person name="Gingle A.R."/>
            <person name="Haigler C.H."/>
            <person name="Harker D."/>
            <person name="Hoffmann L.V."/>
            <person name="Hovav R."/>
            <person name="Jones D.C."/>
            <person name="Lemke C."/>
            <person name="Mansoor S."/>
            <person name="ur Rahman M."/>
            <person name="Rainville L.N."/>
            <person name="Rambani A."/>
            <person name="Reddy U.K."/>
            <person name="Rong J.K."/>
            <person name="Saranga Y."/>
            <person name="Scheffler B.E."/>
            <person name="Scheffler J.A."/>
            <person name="Stelly D.M."/>
            <person name="Triplett B.A."/>
            <person name="Van Deynze A."/>
            <person name="Vaslin M.F."/>
            <person name="Waghmare V.N."/>
            <person name="Walford S.A."/>
            <person name="Wright R.J."/>
            <person name="Zaki E.A."/>
            <person name="Zhang T."/>
            <person name="Dennis E.S."/>
            <person name="Mayer K.F."/>
            <person name="Peterson D.G."/>
            <person name="Rokhsar D.S."/>
            <person name="Wang X."/>
            <person name="Schmutz J."/>
        </authorList>
    </citation>
    <scope>NUCLEOTIDE SEQUENCE [LARGE SCALE GENOMIC DNA]</scope>
</reference>
<dbReference type="EMBL" id="CM001747">
    <property type="protein sequence ID" value="KJB48759.1"/>
    <property type="molecule type" value="Genomic_DNA"/>
</dbReference>
<gene>
    <name evidence="1" type="ORF">B456_008G085500</name>
</gene>
<evidence type="ECO:0000313" key="2">
    <source>
        <dbReference type="Proteomes" id="UP000032304"/>
    </source>
</evidence>
<organism evidence="1 2">
    <name type="scientific">Gossypium raimondii</name>
    <name type="common">Peruvian cotton</name>
    <name type="synonym">Gossypium klotzschianum subsp. raimondii</name>
    <dbReference type="NCBI Taxonomy" id="29730"/>
    <lineage>
        <taxon>Eukaryota</taxon>
        <taxon>Viridiplantae</taxon>
        <taxon>Streptophyta</taxon>
        <taxon>Embryophyta</taxon>
        <taxon>Tracheophyta</taxon>
        <taxon>Spermatophyta</taxon>
        <taxon>Magnoliopsida</taxon>
        <taxon>eudicotyledons</taxon>
        <taxon>Gunneridae</taxon>
        <taxon>Pentapetalae</taxon>
        <taxon>rosids</taxon>
        <taxon>malvids</taxon>
        <taxon>Malvales</taxon>
        <taxon>Malvaceae</taxon>
        <taxon>Malvoideae</taxon>
        <taxon>Gossypium</taxon>
    </lineage>
</organism>
<sequence length="77" mass="8950">MMDSSRNESSEPLIHISYDPFHRHLRDLLSFSTATSTFKGPSSNPDPQRRLLFSLHHRMHRLVHRSTHKTTSDVTPI</sequence>